<reference evidence="3" key="1">
    <citation type="journal article" date="2020" name="Appl. Environ. Microbiol.">
        <title>Diazotrophic Anaeromyxobacter Isolates from Soils.</title>
        <authorList>
            <person name="Masuda Y."/>
            <person name="Yamanaka H."/>
            <person name="Xu Z.X."/>
            <person name="Shiratori Y."/>
            <person name="Aono T."/>
            <person name="Amachi S."/>
            <person name="Senoo K."/>
            <person name="Itoh H."/>
        </authorList>
    </citation>
    <scope>NUCLEOTIDE SEQUENCE [LARGE SCALE GENOMIC DNA]</scope>
    <source>
        <strain evidence="3">R267</strain>
    </source>
</reference>
<evidence type="ECO:0000313" key="2">
    <source>
        <dbReference type="EMBL" id="GEJ57611.1"/>
    </source>
</evidence>
<sequence>MTVEQRLRQFVIENFYVSEPAELHDDTLLVSGGYVDSTGMLEVIGFLEQEFDVRIADQEMTPENLDSISRMAAFLARKRREAAAGGPTVAAAP</sequence>
<dbReference type="RefSeq" id="WP_176065362.1">
    <property type="nucleotide sequence ID" value="NZ_BJTG01000005.1"/>
</dbReference>
<dbReference type="PROSITE" id="PS50075">
    <property type="entry name" value="CARRIER"/>
    <property type="match status" value="1"/>
</dbReference>
<proteinExistence type="predicted"/>
<accession>A0A7I9VMJ2</accession>
<dbReference type="SUPFAM" id="SSF47336">
    <property type="entry name" value="ACP-like"/>
    <property type="match status" value="1"/>
</dbReference>
<gene>
    <name evidence="2" type="ORF">AMYX_23520</name>
</gene>
<keyword evidence="3" id="KW-1185">Reference proteome</keyword>
<evidence type="ECO:0000259" key="1">
    <source>
        <dbReference type="PROSITE" id="PS50075"/>
    </source>
</evidence>
<evidence type="ECO:0000313" key="3">
    <source>
        <dbReference type="Proteomes" id="UP000503640"/>
    </source>
</evidence>
<dbReference type="AlphaFoldDB" id="A0A7I9VMJ2"/>
<dbReference type="Gene3D" id="1.10.1200.10">
    <property type="entry name" value="ACP-like"/>
    <property type="match status" value="1"/>
</dbReference>
<name>A0A7I9VMJ2_9BACT</name>
<organism evidence="2 3">
    <name type="scientific">Anaeromyxobacter diazotrophicus</name>
    <dbReference type="NCBI Taxonomy" id="2590199"/>
    <lineage>
        <taxon>Bacteria</taxon>
        <taxon>Pseudomonadati</taxon>
        <taxon>Myxococcota</taxon>
        <taxon>Myxococcia</taxon>
        <taxon>Myxococcales</taxon>
        <taxon>Cystobacterineae</taxon>
        <taxon>Anaeromyxobacteraceae</taxon>
        <taxon>Anaeromyxobacter</taxon>
    </lineage>
</organism>
<dbReference type="Proteomes" id="UP000503640">
    <property type="component" value="Unassembled WGS sequence"/>
</dbReference>
<comment type="caution">
    <text evidence="2">The sequence shown here is derived from an EMBL/GenBank/DDBJ whole genome shotgun (WGS) entry which is preliminary data.</text>
</comment>
<protein>
    <submittedName>
        <fullName evidence="2">Acyl carrier protein</fullName>
    </submittedName>
</protein>
<dbReference type="InterPro" id="IPR009081">
    <property type="entry name" value="PP-bd_ACP"/>
</dbReference>
<dbReference type="EMBL" id="BJTG01000005">
    <property type="protein sequence ID" value="GEJ57611.1"/>
    <property type="molecule type" value="Genomic_DNA"/>
</dbReference>
<feature type="domain" description="Carrier" evidence="1">
    <location>
        <begin position="1"/>
        <end position="79"/>
    </location>
</feature>
<dbReference type="InterPro" id="IPR036736">
    <property type="entry name" value="ACP-like_sf"/>
</dbReference>